<protein>
    <recommendedName>
        <fullName evidence="2">TOG domain-containing protein</fullName>
    </recommendedName>
</protein>
<dbReference type="Proteomes" id="UP000654075">
    <property type="component" value="Unassembled WGS sequence"/>
</dbReference>
<dbReference type="AlphaFoldDB" id="A0A813GA00"/>
<evidence type="ECO:0000256" key="1">
    <source>
        <dbReference type="SAM" id="MobiDB-lite"/>
    </source>
</evidence>
<comment type="caution">
    <text evidence="3">The sequence shown here is derived from an EMBL/GenBank/DDBJ whole genome shotgun (WGS) entry which is preliminary data.</text>
</comment>
<gene>
    <name evidence="3" type="ORF">PGLA1383_LOCUS39270</name>
</gene>
<dbReference type="OrthoDB" id="63891at2759"/>
<evidence type="ECO:0000313" key="4">
    <source>
        <dbReference type="Proteomes" id="UP000654075"/>
    </source>
</evidence>
<dbReference type="SMART" id="SM01349">
    <property type="entry name" value="TOG"/>
    <property type="match status" value="1"/>
</dbReference>
<dbReference type="Pfam" id="PF21040">
    <property type="entry name" value="CEP104-like_TOG"/>
    <property type="match status" value="1"/>
</dbReference>
<dbReference type="SUPFAM" id="SSF48371">
    <property type="entry name" value="ARM repeat"/>
    <property type="match status" value="1"/>
</dbReference>
<dbReference type="EMBL" id="CAJNNV010027810">
    <property type="protein sequence ID" value="CAE8621751.1"/>
    <property type="molecule type" value="Genomic_DNA"/>
</dbReference>
<dbReference type="InterPro" id="IPR034085">
    <property type="entry name" value="TOG"/>
</dbReference>
<keyword evidence="4" id="KW-1185">Reference proteome</keyword>
<accession>A0A813GA00</accession>
<organism evidence="3 4">
    <name type="scientific">Polarella glacialis</name>
    <name type="common">Dinoflagellate</name>
    <dbReference type="NCBI Taxonomy" id="89957"/>
    <lineage>
        <taxon>Eukaryota</taxon>
        <taxon>Sar</taxon>
        <taxon>Alveolata</taxon>
        <taxon>Dinophyceae</taxon>
        <taxon>Suessiales</taxon>
        <taxon>Suessiaceae</taxon>
        <taxon>Polarella</taxon>
    </lineage>
</organism>
<feature type="region of interest" description="Disordered" evidence="1">
    <location>
        <begin position="601"/>
        <end position="620"/>
    </location>
</feature>
<dbReference type="Gene3D" id="1.25.10.10">
    <property type="entry name" value="Leucine-rich Repeat Variant"/>
    <property type="match status" value="3"/>
</dbReference>
<sequence length="1168" mass="125607">MDPAAAGALLSALESPQRDERLQALDQLRSLSADPSGCLDRRRLASAICACLSEESVEVCCRCATVAPEVLEWLQKDSCTSSLAPSTFFSRDGSTTRDEEIGRALHLLAENLGDDRDAVRAATQQGLASYASGGAERLVASLRLVADFGISHPSSWRVRLHSILSVQQLVGSSSGASLADVDLSWLLECLVPNLCDDTQLVVHAAKQSLSHLESVLNKSFVAGARLTSPQTQQLLEELGLCQCLQPGSQASLDRKRACAALTPGQAVTAADAAAVASVAADGGSGSCSSLAGLPRIVPHDFQPHQVLEQLEAAGRLQEKAKVVEEFHQSLLCTPPAKVCPHMSEVLLILNRLLTDTNFKITLTTLYIIGDLVDRFADCIMAVVGGVVPGLVEKLGDCKIVIRQTTSKIFHKIFSVVVRMGSNEYAERLLHLLIGPLAHRPAHVRAELVGVITMALLTFEGGSVSYDREQVLRAACLAVQDPDEKVAALAMEVLAVLRPAMGASALHDCLSAVLLGDKALLERVLQRLNLDAMAIAGDDGVVEYPAVAKAVGGGDFSSASTACNSPPPVAESPTPLSPLRPPNAAVAMGRLGRKMFCLEAPREQSRRPVTTTAAPGVASGGGFSNGWPSSVGVDVQDLNHGQVPSRSQMRPGRAVVGGVVPGLVEKLGDCKIVIRQTTSKIFHKIFSVVVRMGSNEYAERLLHLLIGPLAHRPAHVRAELVGVITMALLTFEGGSVSYDREQVLRAACLAVQDPDEKVAALAMEVLAVLRPAMGAPPTDEEYPNNPPFANYVASDVSAFDQGARTSAPWTDLPRVHTNEKWTCLCHSIFDMNKQQKISGARCARAANMCDFAHSFKTALRAPAGYKLNDPMPEGTPGYLTKFSADDWGSGHVDNPTFNFSFEETFPTKATRFMKEIVEGSARNPWARTERGTVIHPEWLGIRAKLCYHFSLKDSKCSQWMNCHFLHVKPAAVQREMKKYGCQCGRGGRVCGHQGCKYAHFVKDLIYPDEFELPGYHGSEVMRELFFSLSGIDESFQIAQQHIADTFMKHHDRLCPDEWCSNPECPKGVHLLPSAWCDNAFGSLSGEPPKMPGYFKKKNVAAALGVPKAKTSAAPWARPRVEAGNAAAAHGATEAERGAAPREEETTAASCCCLQGLCLLLAPSLLRVAF</sequence>
<name>A0A813GA00_POLGL</name>
<feature type="domain" description="TOG" evidence="2">
    <location>
        <begin position="299"/>
        <end position="537"/>
    </location>
</feature>
<evidence type="ECO:0000259" key="2">
    <source>
        <dbReference type="SMART" id="SM01349"/>
    </source>
</evidence>
<dbReference type="InterPro" id="IPR016024">
    <property type="entry name" value="ARM-type_fold"/>
</dbReference>
<evidence type="ECO:0000313" key="3">
    <source>
        <dbReference type="EMBL" id="CAE8621751.1"/>
    </source>
</evidence>
<dbReference type="InterPro" id="IPR011989">
    <property type="entry name" value="ARM-like"/>
</dbReference>
<proteinExistence type="predicted"/>
<reference evidence="3" key="1">
    <citation type="submission" date="2021-02" db="EMBL/GenBank/DDBJ databases">
        <authorList>
            <person name="Dougan E. K."/>
            <person name="Rhodes N."/>
            <person name="Thang M."/>
            <person name="Chan C."/>
        </authorList>
    </citation>
    <scope>NUCLEOTIDE SEQUENCE</scope>
</reference>